<feature type="compositionally biased region" description="Low complexity" evidence="2">
    <location>
        <begin position="344"/>
        <end position="355"/>
    </location>
</feature>
<organism evidence="5 6">
    <name type="scientific">Xylona heveae (strain CBS 132557 / TC161)</name>
    <dbReference type="NCBI Taxonomy" id="1328760"/>
    <lineage>
        <taxon>Eukaryota</taxon>
        <taxon>Fungi</taxon>
        <taxon>Dikarya</taxon>
        <taxon>Ascomycota</taxon>
        <taxon>Pezizomycotina</taxon>
        <taxon>Xylonomycetes</taxon>
        <taxon>Xylonales</taxon>
        <taxon>Xylonaceae</taxon>
        <taxon>Xylona</taxon>
    </lineage>
</organism>
<feature type="compositionally biased region" description="Polar residues" evidence="2">
    <location>
        <begin position="545"/>
        <end position="565"/>
    </location>
</feature>
<reference evidence="5 6" key="1">
    <citation type="journal article" date="2016" name="Fungal Biol.">
        <title>The genome of Xylona heveae provides a window into fungal endophytism.</title>
        <authorList>
            <person name="Gazis R."/>
            <person name="Kuo A."/>
            <person name="Riley R."/>
            <person name="LaButti K."/>
            <person name="Lipzen A."/>
            <person name="Lin J."/>
            <person name="Amirebrahimi M."/>
            <person name="Hesse C.N."/>
            <person name="Spatafora J.W."/>
            <person name="Henrissat B."/>
            <person name="Hainaut M."/>
            <person name="Grigoriev I.V."/>
            <person name="Hibbett D.S."/>
        </authorList>
    </citation>
    <scope>NUCLEOTIDE SEQUENCE [LARGE SCALE GENOMIC DNA]</scope>
    <source>
        <strain evidence="5 6">TC161</strain>
    </source>
</reference>
<dbReference type="GeneID" id="28897273"/>
<evidence type="ECO:0000313" key="5">
    <source>
        <dbReference type="EMBL" id="KZF24401.1"/>
    </source>
</evidence>
<proteinExistence type="predicted"/>
<feature type="region of interest" description="Disordered" evidence="2">
    <location>
        <begin position="490"/>
        <end position="509"/>
    </location>
</feature>
<evidence type="ECO:0000259" key="3">
    <source>
        <dbReference type="Pfam" id="PF08549"/>
    </source>
</evidence>
<keyword evidence="6" id="KW-1185">Reference proteome</keyword>
<dbReference type="InterPro" id="IPR013859">
    <property type="entry name" value="Ssr4_N"/>
</dbReference>
<dbReference type="AlphaFoldDB" id="A0A165I567"/>
<feature type="region of interest" description="Disordered" evidence="2">
    <location>
        <begin position="520"/>
        <end position="684"/>
    </location>
</feature>
<dbReference type="EMBL" id="KV407456">
    <property type="protein sequence ID" value="KZF24401.1"/>
    <property type="molecule type" value="Genomic_DNA"/>
</dbReference>
<protein>
    <submittedName>
        <fullName evidence="5">DUF1750-domain-containing protein</fullName>
    </submittedName>
</protein>
<dbReference type="OMA" id="RKEFMLH"/>
<feature type="region of interest" description="Disordered" evidence="2">
    <location>
        <begin position="344"/>
        <end position="367"/>
    </location>
</feature>
<accession>A0A165I567</accession>
<feature type="coiled-coil region" evidence="1">
    <location>
        <begin position="372"/>
        <end position="399"/>
    </location>
</feature>
<evidence type="ECO:0000259" key="4">
    <source>
        <dbReference type="Pfam" id="PF20497"/>
    </source>
</evidence>
<feature type="compositionally biased region" description="Low complexity" evidence="2">
    <location>
        <begin position="639"/>
        <end position="660"/>
    </location>
</feature>
<feature type="region of interest" description="Disordered" evidence="2">
    <location>
        <begin position="202"/>
        <end position="268"/>
    </location>
</feature>
<feature type="domain" description="SWI/SNF and RSC complexes subunit Ssr4 N-terminal" evidence="3">
    <location>
        <begin position="2"/>
        <end position="206"/>
    </location>
</feature>
<gene>
    <name evidence="5" type="ORF">L228DRAFT_245328</name>
</gene>
<dbReference type="RefSeq" id="XP_018189956.1">
    <property type="nucleotide sequence ID" value="XM_018332136.1"/>
</dbReference>
<feature type="compositionally biased region" description="Low complexity" evidence="2">
    <location>
        <begin position="236"/>
        <end position="246"/>
    </location>
</feature>
<feature type="compositionally biased region" description="Basic and acidic residues" evidence="2">
    <location>
        <begin position="716"/>
        <end position="728"/>
    </location>
</feature>
<dbReference type="OrthoDB" id="5321006at2759"/>
<evidence type="ECO:0000313" key="6">
    <source>
        <dbReference type="Proteomes" id="UP000076632"/>
    </source>
</evidence>
<feature type="region of interest" description="Disordered" evidence="2">
    <location>
        <begin position="701"/>
        <end position="728"/>
    </location>
</feature>
<feature type="compositionally biased region" description="Basic and acidic residues" evidence="2">
    <location>
        <begin position="490"/>
        <end position="500"/>
    </location>
</feature>
<dbReference type="InParanoid" id="A0A165I567"/>
<feature type="region of interest" description="Disordered" evidence="2">
    <location>
        <begin position="436"/>
        <end position="456"/>
    </location>
</feature>
<dbReference type="STRING" id="1328760.A0A165I567"/>
<evidence type="ECO:0000256" key="1">
    <source>
        <dbReference type="SAM" id="Coils"/>
    </source>
</evidence>
<feature type="compositionally biased region" description="Low complexity" evidence="2">
    <location>
        <begin position="620"/>
        <end position="632"/>
    </location>
</feature>
<dbReference type="GO" id="GO:0006338">
    <property type="term" value="P:chromatin remodeling"/>
    <property type="evidence" value="ECO:0007669"/>
    <property type="project" value="InterPro"/>
</dbReference>
<dbReference type="InterPro" id="IPR046464">
    <property type="entry name" value="SWI-SNF_Ssr4_C"/>
</dbReference>
<sequence>MNDPSDGVPQHLLPHVHLVSSYRYPILASLSVETVVDYLLQAPKVVKDVAPMNWTFLDGPSDGSVLLVWQPFKLGTHFASDGYVWADAEQAFTSDVRGYTVEMYYHRTGYRPGSEAVATHSRKRYRISLSKNSTNSPADPSLWIVHYSQAEPQNRIPVNRIPVIPQIQTLFAQRRALQSQGQLMRKEFMLHDRGSWPSINIPAGQAPGGFPQAPVYGSGSVPLGRNQQPYYPPPAQGASQPGVGASPAAKRPRHTPPTHAIGSAGGPSVSQAIIHESTIEDEEDNSRGDIFDHLTPRELSIMRYTQHHEWMEEIFSSPYSMQQIVPVDLGLGLKGELEGLTKGAFEPASSDSRGASSDDKNKIDSGTAELFTQRATERMQQLNAEMEKMKKVHARRMEKMRRGAKISEAEKRVRIAITDPTLADSEIWIPDAGLDAVKDSEGHTSPRANRKPRENAEDVIKEVQDDLGKHIGVFQDINCVQAGGLEEKYITGNDGDHEMTQDSSVNGNSREAEMQAGDSTMTGMDELPSTTSASQDAHASPRNDAANTQPVVETSGPATTETTSGVAPPAQKEATPAEKAPIAEAIPEAKPDVEMSGTAHEVTPKAGEESSDWVMVNKDAASASNAEPATANKPEQQLDAQPSDAAPADDTTGAASGDSAIPGTAPTHADDMLDTNDFGDFSNLDTAGEALAHYDENQSHDLSLGLDNSAFGDAFHGTEPHNEDEAML</sequence>
<feature type="domain" description="SWI/SNF and RSC complexes subunit Ssr4 C-terminal" evidence="4">
    <location>
        <begin position="279"/>
        <end position="722"/>
    </location>
</feature>
<dbReference type="Pfam" id="PF20497">
    <property type="entry name" value="SWI-SNF_Ssr4_C"/>
    <property type="match status" value="1"/>
</dbReference>
<feature type="compositionally biased region" description="Low complexity" evidence="2">
    <location>
        <begin position="572"/>
        <end position="586"/>
    </location>
</feature>
<name>A0A165I567_XYLHT</name>
<feature type="compositionally biased region" description="Polar residues" evidence="2">
    <location>
        <begin position="520"/>
        <end position="537"/>
    </location>
</feature>
<keyword evidence="1" id="KW-0175">Coiled coil</keyword>
<evidence type="ECO:0000256" key="2">
    <source>
        <dbReference type="SAM" id="MobiDB-lite"/>
    </source>
</evidence>
<dbReference type="Proteomes" id="UP000076632">
    <property type="component" value="Unassembled WGS sequence"/>
</dbReference>
<dbReference type="Pfam" id="PF08549">
    <property type="entry name" value="SWI-SNF_Ssr4_N"/>
    <property type="match status" value="1"/>
</dbReference>